<keyword evidence="2" id="KW-1185">Reference proteome</keyword>
<name>A0A6N7W874_9ACTO</name>
<sequence>MELSALADEQRAVQQSAYMRNQFPYFGVPTPQRRKAAQGVLRNLRGAVDWDFVDLCWNAPEREFQYVAADHLKENAKTLKAADLPCVESLVQRKSWWDSVDHLAQSVCVVVPGDTNSGEVMRQWARHPNFWVRRVSIISQLGAKELTDTGLLTEVILANTGSQEFFINKAIGWALRQYARIDPVWVRDFLSDHEDTLAPLSIREASKHL</sequence>
<comment type="caution">
    <text evidence="1">The sequence shown here is derived from an EMBL/GenBank/DDBJ whole genome shotgun (WGS) entry which is preliminary data.</text>
</comment>
<dbReference type="EMBL" id="VULO01000006">
    <property type="protein sequence ID" value="MSS84338.1"/>
    <property type="molecule type" value="Genomic_DNA"/>
</dbReference>
<dbReference type="Proteomes" id="UP000470875">
    <property type="component" value="Unassembled WGS sequence"/>
</dbReference>
<dbReference type="InterPro" id="IPR014825">
    <property type="entry name" value="DNA_alkylation"/>
</dbReference>
<dbReference type="CDD" id="cd07064">
    <property type="entry name" value="AlkD_like_1"/>
    <property type="match status" value="1"/>
</dbReference>
<proteinExistence type="predicted"/>
<evidence type="ECO:0000313" key="2">
    <source>
        <dbReference type="Proteomes" id="UP000470875"/>
    </source>
</evidence>
<gene>
    <name evidence="1" type="ORF">FYJ24_06085</name>
</gene>
<dbReference type="AlphaFoldDB" id="A0A6N7W874"/>
<protein>
    <submittedName>
        <fullName evidence="1">DNA alkylation repair protein</fullName>
    </submittedName>
</protein>
<dbReference type="PANTHER" id="PTHR34070:SF1">
    <property type="entry name" value="DNA ALKYLATION REPAIR PROTEIN"/>
    <property type="match status" value="1"/>
</dbReference>
<dbReference type="Gene3D" id="1.20.1660.10">
    <property type="entry name" value="Hypothetical protein (EF3068)"/>
    <property type="match status" value="1"/>
</dbReference>
<dbReference type="PANTHER" id="PTHR34070">
    <property type="entry name" value="ARMADILLO-TYPE FOLD"/>
    <property type="match status" value="1"/>
</dbReference>
<accession>A0A6N7W874</accession>
<organism evidence="1 2">
    <name type="scientific">Scrofimicrobium canadense</name>
    <dbReference type="NCBI Taxonomy" id="2652290"/>
    <lineage>
        <taxon>Bacteria</taxon>
        <taxon>Bacillati</taxon>
        <taxon>Actinomycetota</taxon>
        <taxon>Actinomycetes</taxon>
        <taxon>Actinomycetales</taxon>
        <taxon>Actinomycetaceae</taxon>
        <taxon>Scrofimicrobium</taxon>
    </lineage>
</organism>
<dbReference type="SUPFAM" id="SSF48371">
    <property type="entry name" value="ARM repeat"/>
    <property type="match status" value="1"/>
</dbReference>
<evidence type="ECO:0000313" key="1">
    <source>
        <dbReference type="EMBL" id="MSS84338.1"/>
    </source>
</evidence>
<dbReference type="Gene3D" id="1.25.40.290">
    <property type="entry name" value="ARM repeat domains"/>
    <property type="match status" value="1"/>
</dbReference>
<dbReference type="Pfam" id="PF08713">
    <property type="entry name" value="DNA_alkylation"/>
    <property type="match status" value="1"/>
</dbReference>
<dbReference type="InterPro" id="IPR016024">
    <property type="entry name" value="ARM-type_fold"/>
</dbReference>
<reference evidence="1 2" key="1">
    <citation type="submission" date="2019-08" db="EMBL/GenBank/DDBJ databases">
        <title>In-depth cultivation of the pig gut microbiome towards novel bacterial diversity and tailored functional studies.</title>
        <authorList>
            <person name="Wylensek D."/>
            <person name="Hitch T.C.A."/>
            <person name="Clavel T."/>
        </authorList>
    </citation>
    <scope>NUCLEOTIDE SEQUENCE [LARGE SCALE GENOMIC DNA]</scope>
    <source>
        <strain evidence="1 2">WB03_NA08</strain>
    </source>
</reference>